<evidence type="ECO:0000259" key="1">
    <source>
        <dbReference type="Pfam" id="PF06985"/>
    </source>
</evidence>
<dbReference type="PANTHER" id="PTHR24148">
    <property type="entry name" value="ANKYRIN REPEAT DOMAIN-CONTAINING PROTEIN 39 HOMOLOG-RELATED"/>
    <property type="match status" value="1"/>
</dbReference>
<gene>
    <name evidence="2" type="ORF">PDIGIT_LOCUS14593</name>
</gene>
<dbReference type="PANTHER" id="PTHR24148:SF73">
    <property type="entry name" value="HET DOMAIN PROTEIN (AFU_ORTHOLOGUE AFUA_8G01020)"/>
    <property type="match status" value="1"/>
</dbReference>
<keyword evidence="3" id="KW-1185">Reference proteome</keyword>
<accession>A0A9W4UUX4</accession>
<protein>
    <recommendedName>
        <fullName evidence="1">Heterokaryon incompatibility domain-containing protein</fullName>
    </recommendedName>
</protein>
<sequence>MASDYGEQKSTSLVHTPLVGARDIRLIRILPKDDNSYGFELELSPTSLDDPIPYVALSYTWEAAEVDRATGTASPEKEHYISCCGGGVIKVTDNLLHFLQRAARKEGGGSLGTCYWIDQISINQEDSLERNRQVLMMGDVYKLANSVRVWMGKTSPSPPFLWVYRTFIPSVLQLETKLKDRGISLEADSWNCSTPEMIDGLGAEVCEQWRQSREDFFWFFYTRRWFLRAWIFQEVTLKDLSLIHISCGQVDLEWQDFDAFTRFVERSSWHHSLPYLYISWEERFVGPMLPLFNLLKGRRYVDMQVRGGSELDDWLANFAWDIGPQDEQQIWFSIYLHFLRTNRFMSARNPRDHVYSLLGIMAEFLTPGLRCPVSPDYISSTMIVFKNLAAQIFENTPSLYLLSTVSYGLCGGEVCNPGDRVDWPTWVPDFSNETSFAPSLSTTVYLVSNRKCYYNASRIDIVEYHPPIIRDNILTVHGSRIGIIEKRNDRRRVVSGSENLPYLCFFLDLCLRGSAKYPNSDQTWIEAVWRTLMVDCIPESWDTKPGVHFRSWLLDHLVRALKFRGLDQGAVPFAETLERAVKLLQRVSESTYLSSVLPTLDEVVGQVKSKVERDAVENHPFELLACESFTTGRWYLTTDGFLGSGPVSLVEGDEIWLLRGAKMPTILRKVVDRQFLLVGESYLHGAMYGEFMTEELASQLGPINIL</sequence>
<dbReference type="AlphaFoldDB" id="A0A9W4UUX4"/>
<dbReference type="Pfam" id="PF06985">
    <property type="entry name" value="HET"/>
    <property type="match status" value="1"/>
</dbReference>
<reference evidence="2" key="1">
    <citation type="submission" date="2023-01" db="EMBL/GenBank/DDBJ databases">
        <authorList>
            <person name="Van Ghelder C."/>
            <person name="Rancurel C."/>
        </authorList>
    </citation>
    <scope>NUCLEOTIDE SEQUENCE</scope>
    <source>
        <strain evidence="2">CNCM I-4278</strain>
    </source>
</reference>
<organism evidence="2 3">
    <name type="scientific">Periconia digitata</name>
    <dbReference type="NCBI Taxonomy" id="1303443"/>
    <lineage>
        <taxon>Eukaryota</taxon>
        <taxon>Fungi</taxon>
        <taxon>Dikarya</taxon>
        <taxon>Ascomycota</taxon>
        <taxon>Pezizomycotina</taxon>
        <taxon>Dothideomycetes</taxon>
        <taxon>Pleosporomycetidae</taxon>
        <taxon>Pleosporales</taxon>
        <taxon>Massarineae</taxon>
        <taxon>Periconiaceae</taxon>
        <taxon>Periconia</taxon>
    </lineage>
</organism>
<name>A0A9W4UUX4_9PLEO</name>
<dbReference type="InterPro" id="IPR052895">
    <property type="entry name" value="HetReg/Transcr_Mod"/>
</dbReference>
<dbReference type="Pfam" id="PF26639">
    <property type="entry name" value="Het-6_barrel"/>
    <property type="match status" value="1"/>
</dbReference>
<proteinExistence type="predicted"/>
<dbReference type="OrthoDB" id="4476201at2759"/>
<dbReference type="InterPro" id="IPR010730">
    <property type="entry name" value="HET"/>
</dbReference>
<feature type="domain" description="Heterokaryon incompatibility" evidence="1">
    <location>
        <begin position="54"/>
        <end position="234"/>
    </location>
</feature>
<evidence type="ECO:0000313" key="3">
    <source>
        <dbReference type="Proteomes" id="UP001152607"/>
    </source>
</evidence>
<dbReference type="EMBL" id="CAOQHR010000011">
    <property type="protein sequence ID" value="CAI6341396.1"/>
    <property type="molecule type" value="Genomic_DNA"/>
</dbReference>
<evidence type="ECO:0000313" key="2">
    <source>
        <dbReference type="EMBL" id="CAI6341396.1"/>
    </source>
</evidence>
<dbReference type="Proteomes" id="UP001152607">
    <property type="component" value="Unassembled WGS sequence"/>
</dbReference>
<comment type="caution">
    <text evidence="2">The sequence shown here is derived from an EMBL/GenBank/DDBJ whole genome shotgun (WGS) entry which is preliminary data.</text>
</comment>